<dbReference type="Gene3D" id="3.30.70.920">
    <property type="match status" value="1"/>
</dbReference>
<dbReference type="SUPFAM" id="SSF54909">
    <property type="entry name" value="Dimeric alpha+beta barrel"/>
    <property type="match status" value="1"/>
</dbReference>
<evidence type="ECO:0000313" key="6">
    <source>
        <dbReference type="Proteomes" id="UP000501003"/>
    </source>
</evidence>
<keyword evidence="3" id="KW-0804">Transcription</keyword>
<dbReference type="KEGG" id="aqg:HRU87_02735"/>
<sequence length="160" mass="17544">MVEAKKIQSFPALDELDLELLRILARNGRTTNAELAQQLDIAPSTCLGRVRNLVSNGVIARFTAEIEPAALGLSLQALISVTLRAGARANLNDFAQKMRAHPQVIQLFFLGGAEDFIVHLAVRNSDEVREFVLEELSNNASVANTRTNIVFDHFHKGPLG</sequence>
<proteinExistence type="predicted"/>
<dbReference type="PANTHER" id="PTHR30154">
    <property type="entry name" value="LEUCINE-RESPONSIVE REGULATORY PROTEIN"/>
    <property type="match status" value="1"/>
</dbReference>
<dbReference type="GO" id="GO:0043200">
    <property type="term" value="P:response to amino acid"/>
    <property type="evidence" value="ECO:0007669"/>
    <property type="project" value="TreeGrafter"/>
</dbReference>
<gene>
    <name evidence="5" type="ORF">HRU87_02735</name>
</gene>
<evidence type="ECO:0000256" key="2">
    <source>
        <dbReference type="ARBA" id="ARBA00023125"/>
    </source>
</evidence>
<dbReference type="InterPro" id="IPR036388">
    <property type="entry name" value="WH-like_DNA-bd_sf"/>
</dbReference>
<dbReference type="GO" id="GO:0005829">
    <property type="term" value="C:cytosol"/>
    <property type="evidence" value="ECO:0007669"/>
    <property type="project" value="TreeGrafter"/>
</dbReference>
<keyword evidence="2" id="KW-0238">DNA-binding</keyword>
<evidence type="ECO:0000259" key="4">
    <source>
        <dbReference type="PROSITE" id="PS50956"/>
    </source>
</evidence>
<feature type="domain" description="HTH asnC-type" evidence="4">
    <location>
        <begin position="13"/>
        <end position="74"/>
    </location>
</feature>
<evidence type="ECO:0000313" key="5">
    <source>
        <dbReference type="EMBL" id="QKJ25130.1"/>
    </source>
</evidence>
<dbReference type="InterPro" id="IPR000485">
    <property type="entry name" value="AsnC-type_HTH_dom"/>
</dbReference>
<dbReference type="Pfam" id="PF01037">
    <property type="entry name" value="AsnC_trans_reg"/>
    <property type="match status" value="1"/>
</dbReference>
<dbReference type="GO" id="GO:0043565">
    <property type="term" value="F:sequence-specific DNA binding"/>
    <property type="evidence" value="ECO:0007669"/>
    <property type="project" value="InterPro"/>
</dbReference>
<dbReference type="SUPFAM" id="SSF46785">
    <property type="entry name" value="Winged helix' DNA-binding domain"/>
    <property type="match status" value="1"/>
</dbReference>
<reference evidence="5 6" key="1">
    <citation type="submission" date="2020-05" db="EMBL/GenBank/DDBJ databases">
        <title>Aquirufa sp. strain 15G-AUS-rot a new Aquirufa species.</title>
        <authorList>
            <person name="Pitt A."/>
            <person name="Hahn M.W."/>
        </authorList>
    </citation>
    <scope>NUCLEOTIDE SEQUENCE [LARGE SCALE GENOMIC DNA]</scope>
    <source>
        <strain evidence="5 6">15G-AUS-rot</strain>
    </source>
</reference>
<dbReference type="InterPro" id="IPR019887">
    <property type="entry name" value="Tscrpt_reg_AsnC/Lrp_C"/>
</dbReference>
<dbReference type="InterPro" id="IPR011008">
    <property type="entry name" value="Dimeric_a/b-barrel"/>
</dbReference>
<accession>A0A7D4QB95</accession>
<keyword evidence="1" id="KW-0805">Transcription regulation</keyword>
<dbReference type="AlphaFoldDB" id="A0A7D4QB95"/>
<dbReference type="Pfam" id="PF13412">
    <property type="entry name" value="HTH_24"/>
    <property type="match status" value="1"/>
</dbReference>
<dbReference type="InterPro" id="IPR019888">
    <property type="entry name" value="Tscrpt_reg_AsnC-like"/>
</dbReference>
<evidence type="ECO:0000256" key="3">
    <source>
        <dbReference type="ARBA" id="ARBA00023163"/>
    </source>
</evidence>
<dbReference type="Gene3D" id="1.10.10.10">
    <property type="entry name" value="Winged helix-like DNA-binding domain superfamily/Winged helix DNA-binding domain"/>
    <property type="match status" value="1"/>
</dbReference>
<name>A0A7D4QB95_9MICO</name>
<dbReference type="Proteomes" id="UP000501003">
    <property type="component" value="Chromosome"/>
</dbReference>
<dbReference type="EMBL" id="CP054056">
    <property type="protein sequence ID" value="QKJ25130.1"/>
    <property type="molecule type" value="Genomic_DNA"/>
</dbReference>
<dbReference type="RefSeq" id="WP_173493427.1">
    <property type="nucleotide sequence ID" value="NZ_CP054056.1"/>
</dbReference>
<dbReference type="PROSITE" id="PS50956">
    <property type="entry name" value="HTH_ASNC_2"/>
    <property type="match status" value="1"/>
</dbReference>
<organism evidence="5 6">
    <name type="scientific">Aquiluna borgnonia</name>
    <dbReference type="NCBI Taxonomy" id="2499157"/>
    <lineage>
        <taxon>Bacteria</taxon>
        <taxon>Bacillati</taxon>
        <taxon>Actinomycetota</taxon>
        <taxon>Actinomycetes</taxon>
        <taxon>Micrococcales</taxon>
        <taxon>Microbacteriaceae</taxon>
        <taxon>Luna cluster</taxon>
        <taxon>Luna-1 subcluster</taxon>
        <taxon>Aquiluna</taxon>
    </lineage>
</organism>
<dbReference type="PRINTS" id="PR00033">
    <property type="entry name" value="HTHASNC"/>
</dbReference>
<dbReference type="SMART" id="SM00344">
    <property type="entry name" value="HTH_ASNC"/>
    <property type="match status" value="1"/>
</dbReference>
<keyword evidence="6" id="KW-1185">Reference proteome</keyword>
<dbReference type="InterPro" id="IPR036390">
    <property type="entry name" value="WH_DNA-bd_sf"/>
</dbReference>
<dbReference type="PANTHER" id="PTHR30154:SF54">
    <property type="entry name" value="POSSIBLE TRANSCRIPTIONAL REGULATORY PROTEIN (PROBABLY LRP_ASNC-FAMILY)"/>
    <property type="match status" value="1"/>
</dbReference>
<evidence type="ECO:0000256" key="1">
    <source>
        <dbReference type="ARBA" id="ARBA00023015"/>
    </source>
</evidence>
<protein>
    <submittedName>
        <fullName evidence="5">Lrp/AsnC family transcriptional regulator</fullName>
    </submittedName>
</protein>